<evidence type="ECO:0000313" key="3">
    <source>
        <dbReference type="Proteomes" id="UP000236327"/>
    </source>
</evidence>
<dbReference type="RefSeq" id="WP_103096817.1">
    <property type="nucleotide sequence ID" value="NZ_LYMM01000042.1"/>
</dbReference>
<name>A0A2K2FYM6_9SPHN</name>
<sequence>MSSLLLLLPLMAQVGPASTLPSAASPYVSQLPLEIIEKKDKQDRDRRAREAQNVALPSARGSAGCMSAVEANPEKSAELARGALADAIGRERVRAGLCLGVALSDLDRWDEARTAFTNARDAADVADHASRARLGAMAGNAALASGQAGQALSLLAPAATDAKIVGDAELTASIALDRARALVAVKQPDEAANALAEARAAQPDNAQAWLLSATLSRRQDKLAQAQVQIEKAASLAPQDPEIGLEAGVIAMLSHNEGAARRSWDSVVAASPSSDAAVTAKQYLSQLGSPDPAK</sequence>
<dbReference type="Gene3D" id="1.25.40.10">
    <property type="entry name" value="Tetratricopeptide repeat domain"/>
    <property type="match status" value="1"/>
</dbReference>
<dbReference type="AlphaFoldDB" id="A0A2K2FYM6"/>
<organism evidence="2 3">
    <name type="scientific">Novosphingobium guangzhouense</name>
    <dbReference type="NCBI Taxonomy" id="1850347"/>
    <lineage>
        <taxon>Bacteria</taxon>
        <taxon>Pseudomonadati</taxon>
        <taxon>Pseudomonadota</taxon>
        <taxon>Alphaproteobacteria</taxon>
        <taxon>Sphingomonadales</taxon>
        <taxon>Sphingomonadaceae</taxon>
        <taxon>Novosphingobium</taxon>
    </lineage>
</organism>
<keyword evidence="1" id="KW-0732">Signal</keyword>
<evidence type="ECO:0000256" key="1">
    <source>
        <dbReference type="SAM" id="SignalP"/>
    </source>
</evidence>
<proteinExistence type="predicted"/>
<accession>A0A2K2FYM6</accession>
<keyword evidence="3" id="KW-1185">Reference proteome</keyword>
<gene>
    <name evidence="2" type="ORF">A8V01_22050</name>
</gene>
<dbReference type="InterPro" id="IPR011990">
    <property type="entry name" value="TPR-like_helical_dom_sf"/>
</dbReference>
<dbReference type="EMBL" id="LYMM01000042">
    <property type="protein sequence ID" value="PNU03844.1"/>
    <property type="molecule type" value="Genomic_DNA"/>
</dbReference>
<dbReference type="SUPFAM" id="SSF48452">
    <property type="entry name" value="TPR-like"/>
    <property type="match status" value="1"/>
</dbReference>
<evidence type="ECO:0000313" key="2">
    <source>
        <dbReference type="EMBL" id="PNU03844.1"/>
    </source>
</evidence>
<feature type="signal peptide" evidence="1">
    <location>
        <begin position="1"/>
        <end position="19"/>
    </location>
</feature>
<protein>
    <submittedName>
        <fullName evidence="2">Uncharacterized protein</fullName>
    </submittedName>
</protein>
<reference evidence="2 3" key="1">
    <citation type="submission" date="2016-05" db="EMBL/GenBank/DDBJ databases">
        <title>Complete genome sequence of Novosphingobium guangzhouense SA925(T).</title>
        <authorList>
            <person name="Sha S."/>
        </authorList>
    </citation>
    <scope>NUCLEOTIDE SEQUENCE [LARGE SCALE GENOMIC DNA]</scope>
    <source>
        <strain evidence="2 3">SA925</strain>
    </source>
</reference>
<dbReference type="OrthoDB" id="7566477at2"/>
<comment type="caution">
    <text evidence="2">The sequence shown here is derived from an EMBL/GenBank/DDBJ whole genome shotgun (WGS) entry which is preliminary data.</text>
</comment>
<feature type="chain" id="PRO_5014370735" evidence="1">
    <location>
        <begin position="20"/>
        <end position="293"/>
    </location>
</feature>
<dbReference type="Proteomes" id="UP000236327">
    <property type="component" value="Unassembled WGS sequence"/>
</dbReference>
<dbReference type="Pfam" id="PF13428">
    <property type="entry name" value="TPR_14"/>
    <property type="match status" value="1"/>
</dbReference>